<keyword evidence="12" id="KW-0511">Multifunctional enzyme</keyword>
<dbReference type="GO" id="GO:0005524">
    <property type="term" value="F:ATP binding"/>
    <property type="evidence" value="ECO:0007669"/>
    <property type="project" value="UniProtKB-UniRule"/>
</dbReference>
<dbReference type="PANTHER" id="PTHR22749:SF6">
    <property type="entry name" value="RIBOFLAVIN KINASE"/>
    <property type="match status" value="1"/>
</dbReference>
<keyword evidence="9 15" id="KW-0418">Kinase</keyword>
<comment type="pathway">
    <text evidence="3 15">Cofactor biosynthesis; FMN biosynthesis; FMN from riboflavin (ATP route): step 1/1.</text>
</comment>
<feature type="domain" description="Riboflavin kinase" evidence="16">
    <location>
        <begin position="185"/>
        <end position="310"/>
    </location>
</feature>
<dbReference type="GO" id="GO:0003919">
    <property type="term" value="F:FMN adenylyltransferase activity"/>
    <property type="evidence" value="ECO:0007669"/>
    <property type="project" value="UniProtKB-UniRule"/>
</dbReference>
<dbReference type="AlphaFoldDB" id="A0A2U2ANX6"/>
<dbReference type="PIRSF" id="PIRSF004491">
    <property type="entry name" value="FAD_Synth"/>
    <property type="match status" value="1"/>
</dbReference>
<evidence type="ECO:0000256" key="4">
    <source>
        <dbReference type="ARBA" id="ARBA00022630"/>
    </source>
</evidence>
<dbReference type="EC" id="2.7.1.26" evidence="15"/>
<evidence type="ECO:0000259" key="16">
    <source>
        <dbReference type="SMART" id="SM00904"/>
    </source>
</evidence>
<keyword evidence="7 15" id="KW-0548">Nucleotidyltransferase</keyword>
<protein>
    <recommendedName>
        <fullName evidence="15">Riboflavin biosynthesis protein</fullName>
    </recommendedName>
    <domain>
        <recommendedName>
            <fullName evidence="15">Riboflavin kinase</fullName>
            <ecNumber evidence="15">2.7.1.26</ecNumber>
        </recommendedName>
        <alternativeName>
            <fullName evidence="15">Flavokinase</fullName>
        </alternativeName>
    </domain>
    <domain>
        <recommendedName>
            <fullName evidence="15">FMN adenylyltransferase</fullName>
            <ecNumber evidence="15">2.7.7.2</ecNumber>
        </recommendedName>
        <alternativeName>
            <fullName evidence="15">FAD pyrophosphorylase</fullName>
        </alternativeName>
        <alternativeName>
            <fullName evidence="15">FAD synthase</fullName>
        </alternativeName>
    </domain>
</protein>
<dbReference type="InterPro" id="IPR023468">
    <property type="entry name" value="Riboflavin_kinase"/>
</dbReference>
<dbReference type="SUPFAM" id="SSF52374">
    <property type="entry name" value="Nucleotidylyl transferase"/>
    <property type="match status" value="1"/>
</dbReference>
<dbReference type="RefSeq" id="WP_109236022.1">
    <property type="nucleotide sequence ID" value="NZ_BMXZ01000001.1"/>
</dbReference>
<dbReference type="InterPro" id="IPR002606">
    <property type="entry name" value="Riboflavin_kinase_bac"/>
</dbReference>
<keyword evidence="18" id="KW-1185">Reference proteome</keyword>
<evidence type="ECO:0000256" key="6">
    <source>
        <dbReference type="ARBA" id="ARBA00022679"/>
    </source>
</evidence>
<evidence type="ECO:0000256" key="3">
    <source>
        <dbReference type="ARBA" id="ARBA00005201"/>
    </source>
</evidence>
<dbReference type="NCBIfam" id="NF004163">
    <property type="entry name" value="PRK05627.1-6"/>
    <property type="match status" value="1"/>
</dbReference>
<dbReference type="GO" id="GO:0009398">
    <property type="term" value="P:FMN biosynthetic process"/>
    <property type="evidence" value="ECO:0007669"/>
    <property type="project" value="UniProtKB-UniRule"/>
</dbReference>
<dbReference type="NCBIfam" id="TIGR00083">
    <property type="entry name" value="ribF"/>
    <property type="match status" value="1"/>
</dbReference>
<sequence>MKFFFYRDSRVIPDAPRIVTIGAFDGIHLGHQKLLHKVNALQAKNPDAKRTLVTFEPLPHEFFLKENSPARIMSLKEKLAYLKKSQLVDEVIILPFTERLREESPDHFIDHFLVDQLNIKGIVIGADFRFGAKAAGSFEDLSAAGQKYGFEVVQEDYYFIGGVRVSSTLVREALAVSNFNQAELYLGRPYQIMSRVVYGNQLARKLGTATINLPLKRFKPPFTGVYNVEATLCRTQEKLKGVANIGYRPTVDGIKPNLEVHLHDINRNLYGETFSVRFLSKIRDEKRFESIEALKAQILLDAEASRDYFNLQK</sequence>
<dbReference type="Gene3D" id="3.40.50.620">
    <property type="entry name" value="HUPs"/>
    <property type="match status" value="1"/>
</dbReference>
<keyword evidence="5 15" id="KW-0288">FMN</keyword>
<evidence type="ECO:0000256" key="7">
    <source>
        <dbReference type="ARBA" id="ARBA00022695"/>
    </source>
</evidence>
<dbReference type="EMBL" id="QEWR01000002">
    <property type="protein sequence ID" value="PWD84903.1"/>
    <property type="molecule type" value="Genomic_DNA"/>
</dbReference>
<name>A0A2U2ANX6_9GAMM</name>
<gene>
    <name evidence="17" type="ORF">DC082_05105</name>
</gene>
<dbReference type="Pfam" id="PF06574">
    <property type="entry name" value="FAD_syn"/>
    <property type="match status" value="1"/>
</dbReference>
<dbReference type="NCBIfam" id="NF004162">
    <property type="entry name" value="PRK05627.1-5"/>
    <property type="match status" value="1"/>
</dbReference>
<keyword evidence="11 15" id="KW-0067">ATP-binding</keyword>
<comment type="caution">
    <text evidence="17">The sequence shown here is derived from an EMBL/GenBank/DDBJ whole genome shotgun (WGS) entry which is preliminary data.</text>
</comment>
<dbReference type="InterPro" id="IPR023465">
    <property type="entry name" value="Riboflavin_kinase_dom_sf"/>
</dbReference>
<evidence type="ECO:0000256" key="5">
    <source>
        <dbReference type="ARBA" id="ARBA00022643"/>
    </source>
</evidence>
<accession>A0A2U2ANX6</accession>
<dbReference type="FunFam" id="3.40.50.620:FF:000021">
    <property type="entry name" value="Riboflavin biosynthesis protein"/>
    <property type="match status" value="1"/>
</dbReference>
<evidence type="ECO:0000256" key="10">
    <source>
        <dbReference type="ARBA" id="ARBA00022827"/>
    </source>
</evidence>
<dbReference type="InterPro" id="IPR015865">
    <property type="entry name" value="Riboflavin_kinase_bac/euk"/>
</dbReference>
<dbReference type="Proteomes" id="UP000244948">
    <property type="component" value="Unassembled WGS sequence"/>
</dbReference>
<evidence type="ECO:0000313" key="18">
    <source>
        <dbReference type="Proteomes" id="UP000244948"/>
    </source>
</evidence>
<keyword evidence="4 15" id="KW-0285">Flavoprotein</keyword>
<comment type="catalytic activity">
    <reaction evidence="13 15">
        <text>riboflavin + ATP = FMN + ADP + H(+)</text>
        <dbReference type="Rhea" id="RHEA:14357"/>
        <dbReference type="ChEBI" id="CHEBI:15378"/>
        <dbReference type="ChEBI" id="CHEBI:30616"/>
        <dbReference type="ChEBI" id="CHEBI:57986"/>
        <dbReference type="ChEBI" id="CHEBI:58210"/>
        <dbReference type="ChEBI" id="CHEBI:456216"/>
        <dbReference type="EC" id="2.7.1.26"/>
    </reaction>
</comment>
<dbReference type="SMART" id="SM00904">
    <property type="entry name" value="Flavokinase"/>
    <property type="match status" value="1"/>
</dbReference>
<dbReference type="SUPFAM" id="SSF82114">
    <property type="entry name" value="Riboflavin kinase-like"/>
    <property type="match status" value="1"/>
</dbReference>
<evidence type="ECO:0000256" key="15">
    <source>
        <dbReference type="PIRNR" id="PIRNR004491"/>
    </source>
</evidence>
<evidence type="ECO:0000256" key="1">
    <source>
        <dbReference type="ARBA" id="ARBA00002121"/>
    </source>
</evidence>
<dbReference type="EC" id="2.7.7.2" evidence="15"/>
<keyword evidence="10 15" id="KW-0274">FAD</keyword>
<dbReference type="InterPro" id="IPR015864">
    <property type="entry name" value="FAD_synthase"/>
</dbReference>
<comment type="catalytic activity">
    <reaction evidence="14 15">
        <text>FMN + ATP + H(+) = FAD + diphosphate</text>
        <dbReference type="Rhea" id="RHEA:17237"/>
        <dbReference type="ChEBI" id="CHEBI:15378"/>
        <dbReference type="ChEBI" id="CHEBI:30616"/>
        <dbReference type="ChEBI" id="CHEBI:33019"/>
        <dbReference type="ChEBI" id="CHEBI:57692"/>
        <dbReference type="ChEBI" id="CHEBI:58210"/>
        <dbReference type="EC" id="2.7.7.2"/>
    </reaction>
</comment>
<evidence type="ECO:0000313" key="17">
    <source>
        <dbReference type="EMBL" id="PWD84903.1"/>
    </source>
</evidence>
<evidence type="ECO:0000256" key="2">
    <source>
        <dbReference type="ARBA" id="ARBA00004726"/>
    </source>
</evidence>
<dbReference type="GO" id="GO:0008531">
    <property type="term" value="F:riboflavin kinase activity"/>
    <property type="evidence" value="ECO:0007669"/>
    <property type="project" value="UniProtKB-UniRule"/>
</dbReference>
<comment type="function">
    <text evidence="1">Catalyzes the phosphorylation of riboflavin to FMN followed by the adenylation of FMN to FAD.</text>
</comment>
<evidence type="ECO:0000256" key="8">
    <source>
        <dbReference type="ARBA" id="ARBA00022741"/>
    </source>
</evidence>
<evidence type="ECO:0000256" key="14">
    <source>
        <dbReference type="ARBA" id="ARBA00049494"/>
    </source>
</evidence>
<evidence type="ECO:0000256" key="12">
    <source>
        <dbReference type="ARBA" id="ARBA00023268"/>
    </source>
</evidence>
<comment type="pathway">
    <text evidence="2 15">Cofactor biosynthesis; FAD biosynthesis; FAD from FMN: step 1/1.</text>
</comment>
<dbReference type="Gene3D" id="2.40.30.30">
    <property type="entry name" value="Riboflavin kinase-like"/>
    <property type="match status" value="1"/>
</dbReference>
<dbReference type="NCBIfam" id="NF004159">
    <property type="entry name" value="PRK05627.1-2"/>
    <property type="match status" value="1"/>
</dbReference>
<dbReference type="GO" id="GO:0009231">
    <property type="term" value="P:riboflavin biosynthetic process"/>
    <property type="evidence" value="ECO:0007669"/>
    <property type="project" value="InterPro"/>
</dbReference>
<keyword evidence="6 15" id="KW-0808">Transferase</keyword>
<reference evidence="17 18" key="1">
    <citation type="journal article" date="2018" name="Genome Announc.">
        <title>Ignatzschineria cameli sp. nov., isolated from necrotic foot tissue of dromedaries (Camelus dromedarius) and associated maggots (Wohlfahrtia species) in Dubai.</title>
        <authorList>
            <person name="Tsang C.C."/>
            <person name="Tang J.Y."/>
            <person name="Fong J.Y."/>
            <person name="Kinne J."/>
            <person name="Lee H.H."/>
            <person name="Joseph M."/>
            <person name="Jose S."/>
            <person name="Schuster R.K."/>
            <person name="Tang Y."/>
            <person name="Sivakumar S."/>
            <person name="Chen J.H."/>
            <person name="Teng J.L."/>
            <person name="Lau S.K."/>
            <person name="Wernery U."/>
            <person name="Woo P.C."/>
        </authorList>
    </citation>
    <scope>NUCLEOTIDE SEQUENCE [LARGE SCALE GENOMIC DNA]</scope>
    <source>
        <strain evidence="17 18">KCTC 22643</strain>
    </source>
</reference>
<dbReference type="CDD" id="cd02064">
    <property type="entry name" value="FAD_synthetase_N"/>
    <property type="match status" value="1"/>
</dbReference>
<evidence type="ECO:0000256" key="9">
    <source>
        <dbReference type="ARBA" id="ARBA00022777"/>
    </source>
</evidence>
<dbReference type="UniPathway" id="UPA00277">
    <property type="reaction ID" value="UER00407"/>
</dbReference>
<keyword evidence="8 15" id="KW-0547">Nucleotide-binding</keyword>
<comment type="similarity">
    <text evidence="15">Belongs to the ribF family.</text>
</comment>
<dbReference type="GO" id="GO:0006747">
    <property type="term" value="P:FAD biosynthetic process"/>
    <property type="evidence" value="ECO:0007669"/>
    <property type="project" value="UniProtKB-UniRule"/>
</dbReference>
<evidence type="ECO:0000256" key="13">
    <source>
        <dbReference type="ARBA" id="ARBA00047880"/>
    </source>
</evidence>
<evidence type="ECO:0000256" key="11">
    <source>
        <dbReference type="ARBA" id="ARBA00022840"/>
    </source>
</evidence>
<dbReference type="Pfam" id="PF01687">
    <property type="entry name" value="Flavokinase"/>
    <property type="match status" value="1"/>
</dbReference>
<organism evidence="17 18">
    <name type="scientific">Ignatzschineria indica</name>
    <dbReference type="NCBI Taxonomy" id="472583"/>
    <lineage>
        <taxon>Bacteria</taxon>
        <taxon>Pseudomonadati</taxon>
        <taxon>Pseudomonadota</taxon>
        <taxon>Gammaproteobacteria</taxon>
        <taxon>Cardiobacteriales</taxon>
        <taxon>Ignatzschineriaceae</taxon>
        <taxon>Ignatzschineria</taxon>
    </lineage>
</organism>
<dbReference type="UniPathway" id="UPA00276">
    <property type="reaction ID" value="UER00406"/>
</dbReference>
<proteinExistence type="inferred from homology"/>
<dbReference type="InterPro" id="IPR014729">
    <property type="entry name" value="Rossmann-like_a/b/a_fold"/>
</dbReference>
<dbReference type="PANTHER" id="PTHR22749">
    <property type="entry name" value="RIBOFLAVIN KINASE/FMN ADENYLYLTRANSFERASE"/>
    <property type="match status" value="1"/>
</dbReference>